<evidence type="ECO:0000256" key="2">
    <source>
        <dbReference type="ARBA" id="ARBA00004305"/>
    </source>
</evidence>
<dbReference type="PANTHER" id="PTHR43380">
    <property type="entry name" value="2-OXOISOVALERATE DEHYDROGENASE SUBUNIT ALPHA, MITOCHONDRIAL"/>
    <property type="match status" value="1"/>
</dbReference>
<reference evidence="11 12" key="1">
    <citation type="submission" date="2014-11" db="EMBL/GenBank/DDBJ databases">
        <title>Genetic blueprint of the zoonotic pathogen Toxocara canis.</title>
        <authorList>
            <person name="Zhu X.-Q."/>
            <person name="Korhonen P.K."/>
            <person name="Cai H."/>
            <person name="Young N.D."/>
            <person name="Nejsum P."/>
            <person name="von Samson-Himmelstjerna G."/>
            <person name="Boag P.R."/>
            <person name="Tan P."/>
            <person name="Li Q."/>
            <person name="Min J."/>
            <person name="Yang Y."/>
            <person name="Wang X."/>
            <person name="Fang X."/>
            <person name="Hall R.S."/>
            <person name="Hofmann A."/>
            <person name="Sternberg P.W."/>
            <person name="Jex A.R."/>
            <person name="Gasser R.B."/>
        </authorList>
    </citation>
    <scope>NUCLEOTIDE SEQUENCE [LARGE SCALE GENOMIC DNA]</scope>
    <source>
        <strain evidence="11">PN_DK_2014</strain>
    </source>
</reference>
<dbReference type="OrthoDB" id="3845at2759"/>
<comment type="catalytic activity">
    <reaction evidence="9">
        <text>N(6)-[(R)-lipoyl]-L-lysyl-[protein] + 3-methyl-2-oxobutanoate + H(+) = N(6)-[(R)-S(8)-2-methylpropanoyldihydrolipoyl]-L-lysyl-[protein] + CO2</text>
        <dbReference type="Rhea" id="RHEA:13457"/>
        <dbReference type="Rhea" id="RHEA-COMP:10474"/>
        <dbReference type="Rhea" id="RHEA-COMP:10497"/>
        <dbReference type="ChEBI" id="CHEBI:11851"/>
        <dbReference type="ChEBI" id="CHEBI:15378"/>
        <dbReference type="ChEBI" id="CHEBI:16526"/>
        <dbReference type="ChEBI" id="CHEBI:83099"/>
        <dbReference type="ChEBI" id="CHEBI:83142"/>
        <dbReference type="EC" id="1.2.4.4"/>
    </reaction>
</comment>
<evidence type="ECO:0000256" key="1">
    <source>
        <dbReference type="ARBA" id="ARBA00001964"/>
    </source>
</evidence>
<dbReference type="Gene3D" id="3.40.50.970">
    <property type="match status" value="1"/>
</dbReference>
<dbReference type="GO" id="GO:0009083">
    <property type="term" value="P:branched-chain amino acid catabolic process"/>
    <property type="evidence" value="ECO:0007669"/>
    <property type="project" value="TreeGrafter"/>
</dbReference>
<evidence type="ECO:0000256" key="3">
    <source>
        <dbReference type="ARBA" id="ARBA00008646"/>
    </source>
</evidence>
<dbReference type="InterPro" id="IPR001017">
    <property type="entry name" value="DH_E1"/>
</dbReference>
<accession>A0A0B2V516</accession>
<dbReference type="InterPro" id="IPR029061">
    <property type="entry name" value="THDP-binding"/>
</dbReference>
<dbReference type="EC" id="1.2.4.4" evidence="9"/>
<keyword evidence="5" id="KW-0809">Transit peptide</keyword>
<keyword evidence="4" id="KW-0479">Metal-binding</keyword>
<comment type="cofactor">
    <cofactor evidence="1 9">
        <name>thiamine diphosphate</name>
        <dbReference type="ChEBI" id="CHEBI:58937"/>
    </cofactor>
</comment>
<dbReference type="FunFam" id="3.40.50.970:FF:000015">
    <property type="entry name" value="2-oxoisovalerate dehydrogenase subunit alpha"/>
    <property type="match status" value="1"/>
</dbReference>
<feature type="domain" description="Dehydrogenase E1 component" evidence="10">
    <location>
        <begin position="91"/>
        <end position="387"/>
    </location>
</feature>
<organism evidence="11 12">
    <name type="scientific">Toxocara canis</name>
    <name type="common">Canine roundworm</name>
    <dbReference type="NCBI Taxonomy" id="6265"/>
    <lineage>
        <taxon>Eukaryota</taxon>
        <taxon>Metazoa</taxon>
        <taxon>Ecdysozoa</taxon>
        <taxon>Nematoda</taxon>
        <taxon>Chromadorea</taxon>
        <taxon>Rhabditida</taxon>
        <taxon>Spirurina</taxon>
        <taxon>Ascaridomorpha</taxon>
        <taxon>Ascaridoidea</taxon>
        <taxon>Toxocaridae</taxon>
        <taxon>Toxocara</taxon>
    </lineage>
</organism>
<dbReference type="GO" id="GO:0046872">
    <property type="term" value="F:metal ion binding"/>
    <property type="evidence" value="ECO:0007669"/>
    <property type="project" value="UniProtKB-KW"/>
</dbReference>
<dbReference type="GO" id="GO:0003863">
    <property type="term" value="F:branched-chain 2-oxo acid dehydrogenase activity"/>
    <property type="evidence" value="ECO:0007669"/>
    <property type="project" value="UniProtKB-EC"/>
</dbReference>
<sequence>MCSRILKALCRAKPIGSWLKYSTDAETFQLKQISEKFLSGRKVNYTEKLELLSPDVLPTYPVYRVLDFDGNVINEANDPKLSKDKCIKLYKDMTLLHTMDKILLNSQRQGLLAFYMTNYGEEALHVGCSAGLHDDDLIYAQYREVGVILQRGFTVFDFMNTAFGNCNDPAKGRQMPMHYGTPKYNFVYISSPLATQVPQSVGTAYAFKRANNGRIVCCFFGDGAASEGDTSSSFNFAGTLACPVMFVCRNNGYAISTPTAQQYRGDGVVARGPGFGLYTIRVDGNDLLAMYNATRTAREMVAQNKPVLLEAMSYRIGDHSTSDDSTIYRPAGDLEKWNTLVNPIARFKKYLIKQNFWSEQDETDWMKKAKEDVLAAFAKASKAKFPSIDNLFSDVYKKETKNLKRQKEELYEHLSAFGDNYPINQHLK</sequence>
<comment type="function">
    <text evidence="9">The branched-chain alpha-keto dehydrogenase complex catalyzes the overall conversion of alpha-keto acids to acyl-CoA and CO(2). It contains multiple copies of three enzymatic components: branched-chain alpha-keto acid decarboxylase (E1), lipoamide acyltransferase (E2) and lipoamide dehydrogenase (E3).</text>
</comment>
<dbReference type="CDD" id="cd02000">
    <property type="entry name" value="TPP_E1_PDC_ADC_BCADC"/>
    <property type="match status" value="1"/>
</dbReference>
<name>A0A0B2V516_TOXCA</name>
<gene>
    <name evidence="11" type="primary">Bckdha</name>
    <name evidence="11" type="ORF">Tcan_13942</name>
</gene>
<proteinExistence type="inferred from homology"/>
<evidence type="ECO:0000256" key="5">
    <source>
        <dbReference type="ARBA" id="ARBA00022946"/>
    </source>
</evidence>
<keyword evidence="7 9" id="KW-0560">Oxidoreductase</keyword>
<dbReference type="AlphaFoldDB" id="A0A0B2V516"/>
<dbReference type="InterPro" id="IPR050771">
    <property type="entry name" value="Alpha-ketoacid_DH_E1_comp"/>
</dbReference>
<dbReference type="EMBL" id="JPKZ01002087">
    <property type="protein sequence ID" value="KHN78531.1"/>
    <property type="molecule type" value="Genomic_DNA"/>
</dbReference>
<keyword evidence="6" id="KW-0630">Potassium</keyword>
<evidence type="ECO:0000256" key="9">
    <source>
        <dbReference type="RuleBase" id="RU365014"/>
    </source>
</evidence>
<evidence type="ECO:0000256" key="4">
    <source>
        <dbReference type="ARBA" id="ARBA00022723"/>
    </source>
</evidence>
<keyword evidence="8" id="KW-0496">Mitochondrion</keyword>
<keyword evidence="9" id="KW-0786">Thiamine pyrophosphate</keyword>
<keyword evidence="12" id="KW-1185">Reference proteome</keyword>
<evidence type="ECO:0000313" key="12">
    <source>
        <dbReference type="Proteomes" id="UP000031036"/>
    </source>
</evidence>
<dbReference type="PANTHER" id="PTHR43380:SF1">
    <property type="entry name" value="2-OXOISOVALERATE DEHYDROGENASE SUBUNIT ALPHA, MITOCHONDRIAL"/>
    <property type="match status" value="1"/>
</dbReference>
<dbReference type="Pfam" id="PF00676">
    <property type="entry name" value="E1_dh"/>
    <property type="match status" value="1"/>
</dbReference>
<dbReference type="GO" id="GO:0005759">
    <property type="term" value="C:mitochondrial matrix"/>
    <property type="evidence" value="ECO:0007669"/>
    <property type="project" value="UniProtKB-SubCell"/>
</dbReference>
<comment type="similarity">
    <text evidence="3 9">Belongs to the BCKDHA family.</text>
</comment>
<evidence type="ECO:0000259" key="10">
    <source>
        <dbReference type="Pfam" id="PF00676"/>
    </source>
</evidence>
<dbReference type="STRING" id="6265.A0A0B2V516"/>
<evidence type="ECO:0000256" key="7">
    <source>
        <dbReference type="ARBA" id="ARBA00023002"/>
    </source>
</evidence>
<dbReference type="Proteomes" id="UP000031036">
    <property type="component" value="Unassembled WGS sequence"/>
</dbReference>
<evidence type="ECO:0000256" key="6">
    <source>
        <dbReference type="ARBA" id="ARBA00022958"/>
    </source>
</evidence>
<comment type="subcellular location">
    <subcellularLocation>
        <location evidence="2">Mitochondrion matrix</location>
    </subcellularLocation>
</comment>
<evidence type="ECO:0000313" key="11">
    <source>
        <dbReference type="EMBL" id="KHN78531.1"/>
    </source>
</evidence>
<dbReference type="OMA" id="FPLENIM"/>
<dbReference type="SUPFAM" id="SSF52518">
    <property type="entry name" value="Thiamin diphosphate-binding fold (THDP-binding)"/>
    <property type="match status" value="1"/>
</dbReference>
<evidence type="ECO:0000256" key="8">
    <source>
        <dbReference type="ARBA" id="ARBA00023128"/>
    </source>
</evidence>
<protein>
    <recommendedName>
        <fullName evidence="9">2-oxoisovalerate dehydrogenase subunit alpha</fullName>
        <ecNumber evidence="9">1.2.4.4</ecNumber>
    </recommendedName>
    <alternativeName>
        <fullName evidence="9">Branched-chain alpha-keto acid dehydrogenase E1 component alpha chain</fullName>
    </alternativeName>
</protein>
<comment type="caution">
    <text evidence="11">The sequence shown here is derived from an EMBL/GenBank/DDBJ whole genome shotgun (WGS) entry which is preliminary data.</text>
</comment>